<organism evidence="1 2">
    <name type="scientific">Hypocrea atroviridis (strain ATCC 20476 / IMI 206040)</name>
    <name type="common">Trichoderma atroviride</name>
    <dbReference type="NCBI Taxonomy" id="452589"/>
    <lineage>
        <taxon>Eukaryota</taxon>
        <taxon>Fungi</taxon>
        <taxon>Dikarya</taxon>
        <taxon>Ascomycota</taxon>
        <taxon>Pezizomycotina</taxon>
        <taxon>Sordariomycetes</taxon>
        <taxon>Hypocreomycetidae</taxon>
        <taxon>Hypocreales</taxon>
        <taxon>Hypocreaceae</taxon>
        <taxon>Trichoderma</taxon>
    </lineage>
</organism>
<dbReference type="EMBL" id="ABDG02000015">
    <property type="protein sequence ID" value="EHK49868.1"/>
    <property type="molecule type" value="Genomic_DNA"/>
</dbReference>
<sequence>MMGAGVFCWASRFESPGFVFSAAVGAQHDAAQNRKEQRLMNGWALIGARLTQMQQIEASCCDLSVTTQACSYAAVTSRLHPGPAPTARLLCATRRRPLPLLHSVMLTSLPALYPPCARAGSALGLYSAWFDLISIACLICALDIYRMSTANGSKRNKLLHSAWAMDGMHARKLVYQSVVTKRETRALNRAMARQPSPNGGALTYT</sequence>
<dbReference type="AlphaFoldDB" id="G9NGX0"/>
<gene>
    <name evidence="1" type="ORF">TRIATDRAFT_93021</name>
</gene>
<reference evidence="1 2" key="1">
    <citation type="journal article" date="2011" name="Genome Biol.">
        <title>Comparative genome sequence analysis underscores mycoparasitism as the ancestral life style of Trichoderma.</title>
        <authorList>
            <person name="Kubicek C.P."/>
            <person name="Herrera-Estrella A."/>
            <person name="Seidl-Seiboth V."/>
            <person name="Martinez D.A."/>
            <person name="Druzhinina I.S."/>
            <person name="Thon M."/>
            <person name="Zeilinger S."/>
            <person name="Casas-Flores S."/>
            <person name="Horwitz B.A."/>
            <person name="Mukherjee P.K."/>
            <person name="Mukherjee M."/>
            <person name="Kredics L."/>
            <person name="Alcaraz L.D."/>
            <person name="Aerts A."/>
            <person name="Antal Z."/>
            <person name="Atanasova L."/>
            <person name="Cervantes-Badillo M.G."/>
            <person name="Challacombe J."/>
            <person name="Chertkov O."/>
            <person name="McCluskey K."/>
            <person name="Coulpier F."/>
            <person name="Deshpande N."/>
            <person name="von Doehren H."/>
            <person name="Ebbole D.J."/>
            <person name="Esquivel-Naranjo E.U."/>
            <person name="Fekete E."/>
            <person name="Flipphi M."/>
            <person name="Glaser F."/>
            <person name="Gomez-Rodriguez E.Y."/>
            <person name="Gruber S."/>
            <person name="Han C."/>
            <person name="Henrissat B."/>
            <person name="Hermosa R."/>
            <person name="Hernandez-Onate M."/>
            <person name="Karaffa L."/>
            <person name="Kosti I."/>
            <person name="Le Crom S."/>
            <person name="Lindquist E."/>
            <person name="Lucas S."/>
            <person name="Luebeck M."/>
            <person name="Luebeck P.S."/>
            <person name="Margeot A."/>
            <person name="Metz B."/>
            <person name="Misra M."/>
            <person name="Nevalainen H."/>
            <person name="Omann M."/>
            <person name="Packer N."/>
            <person name="Perrone G."/>
            <person name="Uresti-Rivera E.E."/>
            <person name="Salamov A."/>
            <person name="Schmoll M."/>
            <person name="Seiboth B."/>
            <person name="Shapiro H."/>
            <person name="Sukno S."/>
            <person name="Tamayo-Ramos J.A."/>
            <person name="Tisch D."/>
            <person name="Wiest A."/>
            <person name="Wilkinson H.H."/>
            <person name="Zhang M."/>
            <person name="Coutinho P.M."/>
            <person name="Kenerley C.M."/>
            <person name="Monte E."/>
            <person name="Baker S.E."/>
            <person name="Grigoriev I.V."/>
        </authorList>
    </citation>
    <scope>NUCLEOTIDE SEQUENCE [LARGE SCALE GENOMIC DNA]</scope>
    <source>
        <strain evidence="2">ATCC 20476 / IMI 206040</strain>
    </source>
</reference>
<accession>G9NGX0</accession>
<protein>
    <submittedName>
        <fullName evidence="1">Uncharacterized protein</fullName>
    </submittedName>
</protein>
<evidence type="ECO:0000313" key="1">
    <source>
        <dbReference type="EMBL" id="EHK49868.1"/>
    </source>
</evidence>
<evidence type="ECO:0000313" key="2">
    <source>
        <dbReference type="Proteomes" id="UP000005426"/>
    </source>
</evidence>
<proteinExistence type="predicted"/>
<name>G9NGX0_HYPAI</name>
<comment type="caution">
    <text evidence="1">The sequence shown here is derived from an EMBL/GenBank/DDBJ whole genome shotgun (WGS) entry which is preliminary data.</text>
</comment>
<dbReference type="HOGENOM" id="CLU_1337658_0_0_1"/>
<keyword evidence="2" id="KW-1185">Reference proteome</keyword>
<dbReference type="Proteomes" id="UP000005426">
    <property type="component" value="Unassembled WGS sequence"/>
</dbReference>